<dbReference type="Proteomes" id="UP000220397">
    <property type="component" value="Unassembled WGS sequence"/>
</dbReference>
<comment type="caution">
    <text evidence="2">The sequence shown here is derived from an EMBL/GenBank/DDBJ whole genome shotgun (WGS) entry which is preliminary data.</text>
</comment>
<feature type="transmembrane region" description="Helical" evidence="1">
    <location>
        <begin position="29"/>
        <end position="51"/>
    </location>
</feature>
<dbReference type="AlphaFoldDB" id="A0A9X6VE18"/>
<proteinExistence type="predicted"/>
<keyword evidence="1" id="KW-1133">Transmembrane helix</keyword>
<dbReference type="EMBL" id="NTUS01000013">
    <property type="protein sequence ID" value="PFB09052.1"/>
    <property type="molecule type" value="Genomic_DNA"/>
</dbReference>
<feature type="transmembrane region" description="Helical" evidence="1">
    <location>
        <begin position="57"/>
        <end position="79"/>
    </location>
</feature>
<accession>A0A9X6VE18</accession>
<sequence>MRLISLFKDDEKAYINLPFKRGFFLKSPLVEWILIFLFIFTVLIAVCGSHFHIDSPYYQCFSFSLNIICFFFLNIYIGVKWNK</sequence>
<protein>
    <submittedName>
        <fullName evidence="2">Uncharacterized protein</fullName>
    </submittedName>
</protein>
<name>A0A9X6VE18_BACTU</name>
<organism evidence="2 3">
    <name type="scientific">Bacillus thuringiensis</name>
    <dbReference type="NCBI Taxonomy" id="1428"/>
    <lineage>
        <taxon>Bacteria</taxon>
        <taxon>Bacillati</taxon>
        <taxon>Bacillota</taxon>
        <taxon>Bacilli</taxon>
        <taxon>Bacillales</taxon>
        <taxon>Bacillaceae</taxon>
        <taxon>Bacillus</taxon>
        <taxon>Bacillus cereus group</taxon>
    </lineage>
</organism>
<reference evidence="2 3" key="1">
    <citation type="submission" date="2017-09" db="EMBL/GenBank/DDBJ databases">
        <title>Large-scale bioinformatics analysis of Bacillus genomes uncovers conserved roles of natural products in bacterial physiology.</title>
        <authorList>
            <consortium name="Agbiome Team Llc"/>
            <person name="Bleich R.M."/>
            <person name="Kirk G.J."/>
            <person name="Santa Maria K.C."/>
            <person name="Allen S.E."/>
            <person name="Farag S."/>
            <person name="Shank E.A."/>
            <person name="Bowers A."/>
        </authorList>
    </citation>
    <scope>NUCLEOTIDE SEQUENCE [LARGE SCALE GENOMIC DNA]</scope>
    <source>
        <strain evidence="2 3">AFS015413</strain>
    </source>
</reference>
<gene>
    <name evidence="2" type="ORF">CN398_05275</name>
</gene>
<keyword evidence="1" id="KW-0812">Transmembrane</keyword>
<evidence type="ECO:0000313" key="2">
    <source>
        <dbReference type="EMBL" id="PFB09052.1"/>
    </source>
</evidence>
<evidence type="ECO:0000256" key="1">
    <source>
        <dbReference type="SAM" id="Phobius"/>
    </source>
</evidence>
<keyword evidence="1" id="KW-0472">Membrane</keyword>
<evidence type="ECO:0000313" key="3">
    <source>
        <dbReference type="Proteomes" id="UP000220397"/>
    </source>
</evidence>